<evidence type="ECO:0000313" key="4">
    <source>
        <dbReference type="Proteomes" id="UP000450012"/>
    </source>
</evidence>
<accession>A0A7X4GVS1</accession>
<sequence length="85" mass="9620">MNSLRDPYRRPTHPGAILREDVLPALALSPVEFAERIGVSQRTMAEVLHEKSPLTPDMAYRLAVFLRTTPSSWLGMQEAWDNWAG</sequence>
<dbReference type="AlphaFoldDB" id="A0A7X4GVS1"/>
<keyword evidence="1" id="KW-0238">DNA-binding</keyword>
<dbReference type="Gene3D" id="1.10.260.40">
    <property type="entry name" value="lambda repressor-like DNA-binding domains"/>
    <property type="match status" value="1"/>
</dbReference>
<dbReference type="NCBIfam" id="TIGR02607">
    <property type="entry name" value="antidote_HigA"/>
    <property type="match status" value="1"/>
</dbReference>
<dbReference type="CDD" id="cd00093">
    <property type="entry name" value="HTH_XRE"/>
    <property type="match status" value="1"/>
</dbReference>
<evidence type="ECO:0000313" key="3">
    <source>
        <dbReference type="EMBL" id="MYM69617.1"/>
    </source>
</evidence>
<dbReference type="InterPro" id="IPR013430">
    <property type="entry name" value="Toxin_antidote_HigA"/>
</dbReference>
<proteinExistence type="predicted"/>
<organism evidence="3 4">
    <name type="scientific">Duganella rivi</name>
    <dbReference type="NCBI Taxonomy" id="2666083"/>
    <lineage>
        <taxon>Bacteria</taxon>
        <taxon>Pseudomonadati</taxon>
        <taxon>Pseudomonadota</taxon>
        <taxon>Betaproteobacteria</taxon>
        <taxon>Burkholderiales</taxon>
        <taxon>Oxalobacteraceae</taxon>
        <taxon>Telluria group</taxon>
        <taxon>Duganella</taxon>
    </lineage>
</organism>
<protein>
    <submittedName>
        <fullName evidence="3">HigA family addiction module antidote protein</fullName>
    </submittedName>
</protein>
<dbReference type="PANTHER" id="PTHR36924">
    <property type="entry name" value="ANTITOXIN HIGA-1"/>
    <property type="match status" value="1"/>
</dbReference>
<gene>
    <name evidence="3" type="ORF">GTP45_22625</name>
</gene>
<name>A0A7X4GVS1_9BURK</name>
<dbReference type="SUPFAM" id="SSF47413">
    <property type="entry name" value="lambda repressor-like DNA-binding domains"/>
    <property type="match status" value="1"/>
</dbReference>
<dbReference type="RefSeq" id="WP_161016085.1">
    <property type="nucleotide sequence ID" value="NZ_WWCK01000006.1"/>
</dbReference>
<evidence type="ECO:0000259" key="2">
    <source>
        <dbReference type="PROSITE" id="PS50943"/>
    </source>
</evidence>
<dbReference type="PANTHER" id="PTHR36924:SF1">
    <property type="entry name" value="ANTITOXIN HIGA-1"/>
    <property type="match status" value="1"/>
</dbReference>
<dbReference type="Proteomes" id="UP000450012">
    <property type="component" value="Unassembled WGS sequence"/>
</dbReference>
<reference evidence="3 4" key="1">
    <citation type="submission" date="2019-12" db="EMBL/GenBank/DDBJ databases">
        <title>Novel species isolated from a subtropical stream in China.</title>
        <authorList>
            <person name="Lu H."/>
        </authorList>
    </citation>
    <scope>NUCLEOTIDE SEQUENCE [LARGE SCALE GENOMIC DNA]</scope>
    <source>
        <strain evidence="3 4">FT55W</strain>
    </source>
</reference>
<dbReference type="PROSITE" id="PS50943">
    <property type="entry name" value="HTH_CROC1"/>
    <property type="match status" value="1"/>
</dbReference>
<dbReference type="GO" id="GO:0003677">
    <property type="term" value="F:DNA binding"/>
    <property type="evidence" value="ECO:0007669"/>
    <property type="project" value="UniProtKB-KW"/>
</dbReference>
<evidence type="ECO:0000256" key="1">
    <source>
        <dbReference type="ARBA" id="ARBA00023125"/>
    </source>
</evidence>
<dbReference type="EMBL" id="WWCK01000006">
    <property type="protein sequence ID" value="MYM69617.1"/>
    <property type="molecule type" value="Genomic_DNA"/>
</dbReference>
<comment type="caution">
    <text evidence="3">The sequence shown here is derived from an EMBL/GenBank/DDBJ whole genome shotgun (WGS) entry which is preliminary data.</text>
</comment>
<dbReference type="InterPro" id="IPR010982">
    <property type="entry name" value="Lambda_DNA-bd_dom_sf"/>
</dbReference>
<feature type="domain" description="HTH cro/C1-type" evidence="2">
    <location>
        <begin position="28"/>
        <end position="73"/>
    </location>
</feature>
<dbReference type="InterPro" id="IPR001387">
    <property type="entry name" value="Cro/C1-type_HTH"/>
</dbReference>
<keyword evidence="4" id="KW-1185">Reference proteome</keyword>